<evidence type="ECO:0000313" key="9">
    <source>
        <dbReference type="EMBL" id="POG05499.1"/>
    </source>
</evidence>
<evidence type="ECO:0000256" key="1">
    <source>
        <dbReference type="ARBA" id="ARBA00006272"/>
    </source>
</evidence>
<dbReference type="SUPFAM" id="SSF53187">
    <property type="entry name" value="Zn-dependent exopeptidases"/>
    <property type="match status" value="1"/>
</dbReference>
<dbReference type="Pfam" id="PF05343">
    <property type="entry name" value="Peptidase_M42"/>
    <property type="match status" value="1"/>
</dbReference>
<dbReference type="GO" id="GO:0046872">
    <property type="term" value="F:metal ion binding"/>
    <property type="evidence" value="ECO:0007669"/>
    <property type="project" value="UniProtKB-UniRule"/>
</dbReference>
<feature type="binding site" evidence="8">
    <location>
        <position position="67"/>
    </location>
    <ligand>
        <name>Zn(2+)</name>
        <dbReference type="ChEBI" id="CHEBI:29105"/>
        <label>1</label>
    </ligand>
</feature>
<evidence type="ECO:0000256" key="2">
    <source>
        <dbReference type="ARBA" id="ARBA00022438"/>
    </source>
</evidence>
<feature type="binding site" evidence="8">
    <location>
        <position position="243"/>
    </location>
    <ligand>
        <name>Zn(2+)</name>
        <dbReference type="ChEBI" id="CHEBI:29105"/>
        <label>1</label>
    </ligand>
</feature>
<organism evidence="9 10">
    <name type="scientific">Pseudomonas putida</name>
    <name type="common">Arthrobacter siderocapsulatus</name>
    <dbReference type="NCBI Taxonomy" id="303"/>
    <lineage>
        <taxon>Bacteria</taxon>
        <taxon>Pseudomonadati</taxon>
        <taxon>Pseudomonadota</taxon>
        <taxon>Gammaproteobacteria</taxon>
        <taxon>Pseudomonadales</taxon>
        <taxon>Pseudomonadaceae</taxon>
        <taxon>Pseudomonas</taxon>
    </lineage>
</organism>
<dbReference type="EMBL" id="MINH01000021">
    <property type="protein sequence ID" value="POG05499.1"/>
    <property type="molecule type" value="Genomic_DNA"/>
</dbReference>
<dbReference type="InterPro" id="IPR008007">
    <property type="entry name" value="Peptidase_M42"/>
</dbReference>
<feature type="binding site" evidence="8">
    <location>
        <position position="221"/>
    </location>
    <ligand>
        <name>Zn(2+)</name>
        <dbReference type="ChEBI" id="CHEBI:29105"/>
        <label>2</label>
    </ligand>
</feature>
<gene>
    <name evidence="9" type="ORF">BGP84_21740</name>
</gene>
<feature type="binding site" evidence="8">
    <location>
        <position position="324"/>
    </location>
    <ligand>
        <name>Zn(2+)</name>
        <dbReference type="ChEBI" id="CHEBI:29105"/>
        <label>2</label>
    </ligand>
</feature>
<sequence length="351" mass="37776">MKIEALLTELLNARGPGGQEDEVRAICLRELRLFCDDTHIDPAGNVVGVIRGGRAGSPEAAIRVMAHLDEIAMIVKNVLENGTLEVLALGGSQPISFGVCPVDILGDEHILPGVLSYGSMHNSGRTSNGRDVLAGNVQWKDVYIVTRKSKSELQELGVRPGTRVVLSQHWRKPFKVHDCIAAHFLDDRAPLSAVILCAKLLNERREKLKQDVWFVLTTLEEESNAGAMYAASRLPGDTTIAVEVGPVLEEYGTELSANPIINTGDQKGYYSRTVVQGLIAAGRKAGYEPQAALLVDFASDASAVLSAGIDARAGCIAIPTENTHGFEMVLREGITACAETLFEFLTGTQDT</sequence>
<evidence type="ECO:0000256" key="3">
    <source>
        <dbReference type="ARBA" id="ARBA00022670"/>
    </source>
</evidence>
<protein>
    <submittedName>
        <fullName evidence="9">Peptidase M42</fullName>
    </submittedName>
</protein>
<dbReference type="PIRSF" id="PIRSF001123">
    <property type="entry name" value="PepA_GA"/>
    <property type="match status" value="1"/>
</dbReference>
<dbReference type="PANTHER" id="PTHR32481:SF0">
    <property type="entry name" value="AMINOPEPTIDASE YPDE-RELATED"/>
    <property type="match status" value="1"/>
</dbReference>
<comment type="caution">
    <text evidence="9">The sequence shown here is derived from an EMBL/GenBank/DDBJ whole genome shotgun (WGS) entry which is preliminary data.</text>
</comment>
<dbReference type="OrthoDB" id="9772053at2"/>
<keyword evidence="5" id="KW-0378">Hydrolase</keyword>
<evidence type="ECO:0000256" key="8">
    <source>
        <dbReference type="PIRSR" id="PIRSR001123-2"/>
    </source>
</evidence>
<evidence type="ECO:0000256" key="6">
    <source>
        <dbReference type="PIRNR" id="PIRNR001123"/>
    </source>
</evidence>
<evidence type="ECO:0000256" key="5">
    <source>
        <dbReference type="ARBA" id="ARBA00022801"/>
    </source>
</evidence>
<dbReference type="Gene3D" id="2.40.30.40">
    <property type="entry name" value="Peptidase M42, domain 2"/>
    <property type="match status" value="1"/>
</dbReference>
<keyword evidence="2" id="KW-0031">Aminopeptidase</keyword>
<feature type="binding site" evidence="8">
    <location>
        <position position="186"/>
    </location>
    <ligand>
        <name>Zn(2+)</name>
        <dbReference type="ChEBI" id="CHEBI:29105"/>
        <label>2</label>
    </ligand>
</feature>
<dbReference type="Proteomes" id="UP000237230">
    <property type="component" value="Unassembled WGS sequence"/>
</dbReference>
<evidence type="ECO:0000313" key="10">
    <source>
        <dbReference type="Proteomes" id="UP000237230"/>
    </source>
</evidence>
<comment type="cofactor">
    <cofactor evidence="8">
        <name>a divalent metal cation</name>
        <dbReference type="ChEBI" id="CHEBI:60240"/>
    </cofactor>
    <text evidence="8">Binds 2 divalent metal cations per subunit.</text>
</comment>
<name>A0A2S3WVT6_PSEPU</name>
<dbReference type="InterPro" id="IPR023367">
    <property type="entry name" value="Peptidase_M42_dom2"/>
</dbReference>
<accession>A0A2S3WVT6</accession>
<dbReference type="SUPFAM" id="SSF101821">
    <property type="entry name" value="Aminopeptidase/glucanase lid domain"/>
    <property type="match status" value="1"/>
</dbReference>
<keyword evidence="3" id="KW-0645">Protease</keyword>
<evidence type="ECO:0000256" key="7">
    <source>
        <dbReference type="PIRSR" id="PIRSR001123-1"/>
    </source>
</evidence>
<feature type="active site" description="Proton acceptor" evidence="7">
    <location>
        <position position="220"/>
    </location>
</feature>
<reference evidence="9 10" key="1">
    <citation type="submission" date="2016-08" db="EMBL/GenBank/DDBJ databases">
        <authorList>
            <person name="Seilhamer J.J."/>
        </authorList>
    </citation>
    <scope>NUCLEOTIDE SEQUENCE [LARGE SCALE GENOMIC DNA]</scope>
    <source>
        <strain evidence="9 10">KH-21-114</strain>
    </source>
</reference>
<comment type="similarity">
    <text evidence="1 6">Belongs to the peptidase M42 family.</text>
</comment>
<dbReference type="RefSeq" id="WP_103448868.1">
    <property type="nucleotide sequence ID" value="NZ_MINH01000021.1"/>
</dbReference>
<feature type="binding site" evidence="8">
    <location>
        <position position="186"/>
    </location>
    <ligand>
        <name>Zn(2+)</name>
        <dbReference type="ChEBI" id="CHEBI:29105"/>
        <label>1</label>
    </ligand>
</feature>
<evidence type="ECO:0000256" key="4">
    <source>
        <dbReference type="ARBA" id="ARBA00022723"/>
    </source>
</evidence>
<dbReference type="GO" id="GO:0006508">
    <property type="term" value="P:proteolysis"/>
    <property type="evidence" value="ECO:0007669"/>
    <property type="project" value="UniProtKB-KW"/>
</dbReference>
<dbReference type="Gene3D" id="3.40.630.10">
    <property type="entry name" value="Zn peptidases"/>
    <property type="match status" value="1"/>
</dbReference>
<dbReference type="PANTHER" id="PTHR32481">
    <property type="entry name" value="AMINOPEPTIDASE"/>
    <property type="match status" value="1"/>
</dbReference>
<dbReference type="GO" id="GO:0004177">
    <property type="term" value="F:aminopeptidase activity"/>
    <property type="evidence" value="ECO:0007669"/>
    <property type="project" value="UniProtKB-UniRule"/>
</dbReference>
<reference evidence="9 10" key="2">
    <citation type="submission" date="2018-03" db="EMBL/GenBank/DDBJ databases">
        <title>Draft genome of Pseudomonas putida strain KH-21-114.</title>
        <authorList>
            <person name="Yoshizawa S."/>
            <person name="Khan N.H."/>
            <person name="Nishimura M."/>
            <person name="Chiura H.X."/>
            <person name="Ogura Y."/>
            <person name="Hayashi T."/>
            <person name="Kogure K."/>
        </authorList>
    </citation>
    <scope>NUCLEOTIDE SEQUENCE [LARGE SCALE GENOMIC DNA]</scope>
    <source>
        <strain evidence="9 10">KH-21-114</strain>
    </source>
</reference>
<keyword evidence="4 8" id="KW-0479">Metal-binding</keyword>
<dbReference type="InterPro" id="IPR051464">
    <property type="entry name" value="Peptidase_M42_aminopept"/>
</dbReference>
<proteinExistence type="inferred from homology"/>
<dbReference type="AlphaFoldDB" id="A0A2S3WVT6"/>